<name>A0ABS6ZHT1_9ACTN</name>
<sequence>RWEIETAFLALRHTILTGHVLRSGDQPGIEQEVWALLLVHQLLRMAMVTAVETTPGTDPDRACFTTALQAARDQLTLAADVLPTHAPDLLGVIGRAVLDTLLPARRSRYSARKAKNPTSRYLNRDDGRPGKSTPVTAIDIAVRTPPPGPPARNQRRRAARPPGPARSPQPPTRRERLMTIMRTDPQRSWHSRRLAEQLGITGTRTGIRSFQTQIAEWARLGFLHRTGQALYSLTQPPPTPSTTPNTP</sequence>
<keyword evidence="3" id="KW-1185">Reference proteome</keyword>
<comment type="caution">
    <text evidence="2">The sequence shown here is derived from an EMBL/GenBank/DDBJ whole genome shotgun (WGS) entry which is preliminary data.</text>
</comment>
<evidence type="ECO:0000313" key="2">
    <source>
        <dbReference type="EMBL" id="MBW5486276.1"/>
    </source>
</evidence>
<accession>A0ABS6ZHT1</accession>
<reference evidence="2 3" key="1">
    <citation type="submission" date="2019-12" db="EMBL/GenBank/DDBJ databases">
        <title>Genome sequence of Streptomyces bambusae.</title>
        <authorList>
            <person name="Bansal K."/>
            <person name="Choksket S."/>
            <person name="Korpole S."/>
            <person name="Patil P.B."/>
        </authorList>
    </citation>
    <scope>NUCLEOTIDE SEQUENCE [LARGE SCALE GENOMIC DNA]</scope>
    <source>
        <strain evidence="2 3">SK60</strain>
    </source>
</reference>
<dbReference type="Proteomes" id="UP000812013">
    <property type="component" value="Unassembled WGS sequence"/>
</dbReference>
<dbReference type="EMBL" id="WTFF01000367">
    <property type="protein sequence ID" value="MBW5486276.1"/>
    <property type="molecule type" value="Genomic_DNA"/>
</dbReference>
<gene>
    <name evidence="2" type="ORF">GPJ59_31525</name>
</gene>
<feature type="region of interest" description="Disordered" evidence="1">
    <location>
        <begin position="109"/>
        <end position="176"/>
    </location>
</feature>
<organism evidence="2 3">
    <name type="scientific">Streptomyces bambusae</name>
    <dbReference type="NCBI Taxonomy" id="1550616"/>
    <lineage>
        <taxon>Bacteria</taxon>
        <taxon>Bacillati</taxon>
        <taxon>Actinomycetota</taxon>
        <taxon>Actinomycetes</taxon>
        <taxon>Kitasatosporales</taxon>
        <taxon>Streptomycetaceae</taxon>
        <taxon>Streptomyces</taxon>
    </lineage>
</organism>
<evidence type="ECO:0000256" key="1">
    <source>
        <dbReference type="SAM" id="MobiDB-lite"/>
    </source>
</evidence>
<feature type="non-terminal residue" evidence="2">
    <location>
        <position position="1"/>
    </location>
</feature>
<protein>
    <submittedName>
        <fullName evidence="2">IS4 family transposase</fullName>
    </submittedName>
</protein>
<proteinExistence type="predicted"/>
<evidence type="ECO:0000313" key="3">
    <source>
        <dbReference type="Proteomes" id="UP000812013"/>
    </source>
</evidence>
<feature type="compositionally biased region" description="Pro residues" evidence="1">
    <location>
        <begin position="161"/>
        <end position="171"/>
    </location>
</feature>